<gene>
    <name evidence="1" type="ORF">ACFYM3_09800</name>
</gene>
<sequence length="252" mass="27505">MTQNPIEAASARATPYAFRYTVPDEFVRLPDPSTVDGWWETLTRLNPDADETHLAAATEQLRAALPGLSRGGEETVDLTALCLGTEDVGGEERLSMGLLAVTVKPSGHRDRLLTAEGVYRAKERKFYAGEQELRELDYPLGKGVQGRQDMLLAVKLPCGPGVMSTSLRMVTVPARLAAESALADAGAEEKIRPTLPMATLQLVVPAPRDYCVYVTISTPSVFLLDSYSGRLARIGRTLSFNVQPEERERADD</sequence>
<reference evidence="1 2" key="1">
    <citation type="submission" date="2024-10" db="EMBL/GenBank/DDBJ databases">
        <title>The Natural Products Discovery Center: Release of the First 8490 Sequenced Strains for Exploring Actinobacteria Biosynthetic Diversity.</title>
        <authorList>
            <person name="Kalkreuter E."/>
            <person name="Kautsar S.A."/>
            <person name="Yang D."/>
            <person name="Bader C.D."/>
            <person name="Teijaro C.N."/>
            <person name="Fluegel L."/>
            <person name="Davis C.M."/>
            <person name="Simpson J.R."/>
            <person name="Lauterbach L."/>
            <person name="Steele A.D."/>
            <person name="Gui C."/>
            <person name="Meng S."/>
            <person name="Li G."/>
            <person name="Viehrig K."/>
            <person name="Ye F."/>
            <person name="Su P."/>
            <person name="Kiefer A.F."/>
            <person name="Nichols A."/>
            <person name="Cepeda A.J."/>
            <person name="Yan W."/>
            <person name="Fan B."/>
            <person name="Jiang Y."/>
            <person name="Adhikari A."/>
            <person name="Zheng C.-J."/>
            <person name="Schuster L."/>
            <person name="Cowan T.M."/>
            <person name="Smanski M.J."/>
            <person name="Chevrette M.G."/>
            <person name="De Carvalho L.P.S."/>
            <person name="Shen B."/>
        </authorList>
    </citation>
    <scope>NUCLEOTIDE SEQUENCE [LARGE SCALE GENOMIC DNA]</scope>
    <source>
        <strain evidence="1 2">NPDC007066</strain>
    </source>
</reference>
<dbReference type="RefSeq" id="WP_358290601.1">
    <property type="nucleotide sequence ID" value="NZ_JBEYGJ010000044.1"/>
</dbReference>
<evidence type="ECO:0000313" key="2">
    <source>
        <dbReference type="Proteomes" id="UP001601288"/>
    </source>
</evidence>
<accession>A0ABW6L8W2</accession>
<name>A0ABW6L8W2_9ACTN</name>
<organism evidence="1 2">
    <name type="scientific">Streptomyces massasporeus</name>
    <dbReference type="NCBI Taxonomy" id="67324"/>
    <lineage>
        <taxon>Bacteria</taxon>
        <taxon>Bacillati</taxon>
        <taxon>Actinomycetota</taxon>
        <taxon>Actinomycetes</taxon>
        <taxon>Kitasatosporales</taxon>
        <taxon>Streptomycetaceae</taxon>
        <taxon>Streptomyces</taxon>
    </lineage>
</organism>
<dbReference type="EMBL" id="JBIAFP010000005">
    <property type="protein sequence ID" value="MFE9224911.1"/>
    <property type="molecule type" value="Genomic_DNA"/>
</dbReference>
<keyword evidence="2" id="KW-1185">Reference proteome</keyword>
<proteinExistence type="predicted"/>
<protein>
    <submittedName>
        <fullName evidence="1">Uncharacterized protein</fullName>
    </submittedName>
</protein>
<comment type="caution">
    <text evidence="1">The sequence shown here is derived from an EMBL/GenBank/DDBJ whole genome shotgun (WGS) entry which is preliminary data.</text>
</comment>
<evidence type="ECO:0000313" key="1">
    <source>
        <dbReference type="EMBL" id="MFE9224911.1"/>
    </source>
</evidence>
<dbReference type="Proteomes" id="UP001601288">
    <property type="component" value="Unassembled WGS sequence"/>
</dbReference>